<reference evidence="8 9" key="1">
    <citation type="submission" date="2021-02" db="EMBL/GenBank/DDBJ databases">
        <authorList>
            <person name="Park J.-S."/>
        </authorList>
    </citation>
    <scope>NUCLEOTIDE SEQUENCE [LARGE SCALE GENOMIC DNA]</scope>
    <source>
        <strain evidence="8 9">188UL20-2</strain>
    </source>
</reference>
<evidence type="ECO:0000256" key="4">
    <source>
        <dbReference type="PROSITE-ProRule" id="PRU00284"/>
    </source>
</evidence>
<dbReference type="SMART" id="SM00304">
    <property type="entry name" value="HAMP"/>
    <property type="match status" value="1"/>
</dbReference>
<sequence length="418" mass="45671">MQKMTFKPWQKVITDVRFTNKMVLLMVLSTILLVLKQTWDASLFHSYVLEATSDPVVAQEFYVDYVKNAVLQTGGLLVIFCVVLLGAAKLLNAQFTYLQESISHLANQDLTKPIIMDCKDEFGDVARNLEKMRVTFSDTIRAQRDSSEETKEMTSVMTNSMAETKQASEEEYGQIEMLATAMSEMAQTVQTVADNARGTSDVTKSAATQAETGQRFVQDTVAKMTALSKDISQSAGAVNQVEERVEAISSVVGTIQGISEQTNLLALNAAIEAARAGDAGRGFAVVADEVRKLAQSTQQATVEIQDMITQLQDSANRAVGLMEKSVVDTADSVDLVSSAGGELDGIVEQVNQINDMNYQVATTAEQQSTVAEEMSRNVEKVKEIVEITVITVSELEESSHFIQKGAEELNSRVSRFAV</sequence>
<evidence type="ECO:0000256" key="1">
    <source>
        <dbReference type="ARBA" id="ARBA00004370"/>
    </source>
</evidence>
<dbReference type="PANTHER" id="PTHR32089:SF120">
    <property type="entry name" value="METHYL-ACCEPTING CHEMOTAXIS PROTEIN TLPQ"/>
    <property type="match status" value="1"/>
</dbReference>
<feature type="domain" description="Methyl-accepting transducer" evidence="6">
    <location>
        <begin position="146"/>
        <end position="382"/>
    </location>
</feature>
<accession>A0ABS2HLI9</accession>
<proteinExistence type="inferred from homology"/>
<dbReference type="SUPFAM" id="SSF58104">
    <property type="entry name" value="Methyl-accepting chemotaxis protein (MCP) signaling domain"/>
    <property type="match status" value="1"/>
</dbReference>
<evidence type="ECO:0000256" key="2">
    <source>
        <dbReference type="ARBA" id="ARBA00023224"/>
    </source>
</evidence>
<dbReference type="PROSITE" id="PS50885">
    <property type="entry name" value="HAMP"/>
    <property type="match status" value="1"/>
</dbReference>
<dbReference type="EMBL" id="JAFEUM010000005">
    <property type="protein sequence ID" value="MBM7037447.1"/>
    <property type="molecule type" value="Genomic_DNA"/>
</dbReference>
<evidence type="ECO:0000259" key="7">
    <source>
        <dbReference type="PROSITE" id="PS50885"/>
    </source>
</evidence>
<evidence type="ECO:0000259" key="6">
    <source>
        <dbReference type="PROSITE" id="PS50111"/>
    </source>
</evidence>
<dbReference type="PROSITE" id="PS50111">
    <property type="entry name" value="CHEMOTAXIS_TRANSDUC_2"/>
    <property type="match status" value="1"/>
</dbReference>
<comment type="caution">
    <text evidence="8">The sequence shown here is derived from an EMBL/GenBank/DDBJ whole genome shotgun (WGS) entry which is preliminary data.</text>
</comment>
<keyword evidence="9" id="KW-1185">Reference proteome</keyword>
<keyword evidence="5" id="KW-1133">Transmembrane helix</keyword>
<organism evidence="8 9">
    <name type="scientific">Vibrio ulleungensis</name>
    <dbReference type="NCBI Taxonomy" id="2807619"/>
    <lineage>
        <taxon>Bacteria</taxon>
        <taxon>Pseudomonadati</taxon>
        <taxon>Pseudomonadota</taxon>
        <taxon>Gammaproteobacteria</taxon>
        <taxon>Vibrionales</taxon>
        <taxon>Vibrionaceae</taxon>
        <taxon>Vibrio</taxon>
    </lineage>
</organism>
<gene>
    <name evidence="8" type="ORF">JQC93_13615</name>
</gene>
<keyword evidence="5" id="KW-0472">Membrane</keyword>
<dbReference type="Gene3D" id="1.10.287.950">
    <property type="entry name" value="Methyl-accepting chemotaxis protein"/>
    <property type="match status" value="1"/>
</dbReference>
<feature type="domain" description="HAMP" evidence="7">
    <location>
        <begin position="89"/>
        <end position="141"/>
    </location>
</feature>
<keyword evidence="5" id="KW-0812">Transmembrane</keyword>
<evidence type="ECO:0000313" key="9">
    <source>
        <dbReference type="Proteomes" id="UP000809621"/>
    </source>
</evidence>
<name>A0ABS2HLI9_9VIBR</name>
<evidence type="ECO:0000256" key="3">
    <source>
        <dbReference type="ARBA" id="ARBA00029447"/>
    </source>
</evidence>
<protein>
    <submittedName>
        <fullName evidence="8">Methyl-accepting chemotaxis protein</fullName>
    </submittedName>
</protein>
<dbReference type="Pfam" id="PF00015">
    <property type="entry name" value="MCPsignal"/>
    <property type="match status" value="1"/>
</dbReference>
<dbReference type="SMART" id="SM00283">
    <property type="entry name" value="MA"/>
    <property type="match status" value="1"/>
</dbReference>
<dbReference type="CDD" id="cd11386">
    <property type="entry name" value="MCP_signal"/>
    <property type="match status" value="1"/>
</dbReference>
<evidence type="ECO:0000256" key="5">
    <source>
        <dbReference type="SAM" id="Phobius"/>
    </source>
</evidence>
<dbReference type="InterPro" id="IPR003660">
    <property type="entry name" value="HAMP_dom"/>
</dbReference>
<comment type="similarity">
    <text evidence="3">Belongs to the methyl-accepting chemotaxis (MCP) protein family.</text>
</comment>
<feature type="transmembrane region" description="Helical" evidence="5">
    <location>
        <begin position="69"/>
        <end position="91"/>
    </location>
</feature>
<dbReference type="PANTHER" id="PTHR32089">
    <property type="entry name" value="METHYL-ACCEPTING CHEMOTAXIS PROTEIN MCPB"/>
    <property type="match status" value="1"/>
</dbReference>
<evidence type="ECO:0000313" key="8">
    <source>
        <dbReference type="EMBL" id="MBM7037447.1"/>
    </source>
</evidence>
<dbReference type="Proteomes" id="UP000809621">
    <property type="component" value="Unassembled WGS sequence"/>
</dbReference>
<comment type="subcellular location">
    <subcellularLocation>
        <location evidence="1">Membrane</location>
    </subcellularLocation>
</comment>
<keyword evidence="2 4" id="KW-0807">Transducer</keyword>
<dbReference type="InterPro" id="IPR004089">
    <property type="entry name" value="MCPsignal_dom"/>
</dbReference>
<dbReference type="RefSeq" id="WP_205158975.1">
    <property type="nucleotide sequence ID" value="NZ_JAFEUM010000005.1"/>
</dbReference>